<dbReference type="SMART" id="SM00448">
    <property type="entry name" value="REC"/>
    <property type="match status" value="1"/>
</dbReference>
<keyword evidence="3" id="KW-0902">Two-component regulatory system</keyword>
<dbReference type="CDD" id="cd17584">
    <property type="entry name" value="REC_typeB_ARR-like"/>
    <property type="match status" value="1"/>
</dbReference>
<evidence type="ECO:0000256" key="9">
    <source>
        <dbReference type="PROSITE-ProRule" id="PRU00169"/>
    </source>
</evidence>
<dbReference type="InterPro" id="IPR017930">
    <property type="entry name" value="Myb_dom"/>
</dbReference>
<feature type="region of interest" description="Disordered" evidence="10">
    <location>
        <begin position="153"/>
        <end position="212"/>
    </location>
</feature>
<evidence type="ECO:0000256" key="8">
    <source>
        <dbReference type="ARBA" id="ARBA00023242"/>
    </source>
</evidence>
<protein>
    <recommendedName>
        <fullName evidence="15">Two-component response regulator</fullName>
    </recommendedName>
</protein>
<dbReference type="AlphaFoldDB" id="A0AAV8R1Z7"/>
<keyword evidence="2 9" id="KW-0597">Phosphoprotein</keyword>
<keyword evidence="7" id="KW-0804">Transcription</keyword>
<comment type="caution">
    <text evidence="13">The sequence shown here is derived from an EMBL/GenBank/DDBJ whole genome shotgun (WGS) entry which is preliminary data.</text>
</comment>
<keyword evidence="4" id="KW-0805">Transcription regulation</keyword>
<dbReference type="InterPro" id="IPR011006">
    <property type="entry name" value="CheY-like_superfamily"/>
</dbReference>
<feature type="domain" description="HTH myb-type" evidence="12">
    <location>
        <begin position="208"/>
        <end position="267"/>
    </location>
</feature>
<dbReference type="InterPro" id="IPR009057">
    <property type="entry name" value="Homeodomain-like_sf"/>
</dbReference>
<keyword evidence="14" id="KW-1185">Reference proteome</keyword>
<dbReference type="PROSITE" id="PS50110">
    <property type="entry name" value="RESPONSE_REGULATORY"/>
    <property type="match status" value="1"/>
</dbReference>
<accession>A0AAV8R1Z7</accession>
<dbReference type="NCBIfam" id="TIGR01557">
    <property type="entry name" value="myb_SHAQKYF"/>
    <property type="match status" value="1"/>
</dbReference>
<keyword evidence="8" id="KW-0539">Nucleus</keyword>
<dbReference type="PANTHER" id="PTHR43874">
    <property type="entry name" value="TWO-COMPONENT RESPONSE REGULATOR"/>
    <property type="match status" value="1"/>
</dbReference>
<keyword evidence="6" id="KW-0010">Activator</keyword>
<evidence type="ECO:0000313" key="13">
    <source>
        <dbReference type="EMBL" id="KAJ8492153.1"/>
    </source>
</evidence>
<evidence type="ECO:0000256" key="5">
    <source>
        <dbReference type="ARBA" id="ARBA00023125"/>
    </source>
</evidence>
<dbReference type="Pfam" id="PF00249">
    <property type="entry name" value="Myb_DNA-binding"/>
    <property type="match status" value="1"/>
</dbReference>
<gene>
    <name evidence="13" type="ORF">OPV22_013874</name>
</gene>
<evidence type="ECO:0000259" key="11">
    <source>
        <dbReference type="PROSITE" id="PS50110"/>
    </source>
</evidence>
<sequence length="743" mass="81092">MSVGSSYASSRLENNRMPDKFPVGMKVLLVDDDLTCLAVVKRMLLHCQYDVTTCSEAKRALSLLRENKGAFDMIISDVHMPDMDGFKLLELVGLEMDLPVIMMSGDTRFNVVMKGVSHGACDFLSKPVRMEELQNIWQHVVRRKWLDSKEIEHSGSVEESDHNRQINDDSEYDSTLNDGTDGSWKYQKKKRDAKEEDDGDLDNVDPSSSKKPRVVWSVELHQQFVNAVNQLGIDKAVPKRILELMNVPGLTRENVASHLQKFRLYLKRLSGVAQHHTGLNNSLCGSSSNVKVGQLGQLDFQTLAVSGQIPPQTLAALQDELLGHPSHSFALQTTNLPVPQQASVKGTNCVTFECGIAFGQPSLKGQAVSSLPVWSTNNPGAVGSAGNLGRLNTQNSDMLVTMLQQPQPHTMTSDSNHAIKMQPSCPVAPRKSSSNFQVQGNPMLLNQDFVVPSQSSTNYPGGNTVVPVIQDSVVVTSQSSTCLKTGNNHFITNHRSTIFPSQSLTGFSLGNDTGLLNQVSILPPSQTSNSFQAGTKSFHMNQNSMVVPSQLSSTLQTEKSIMPVAVNYNPLPTQSDILTSSMGQALDGVFENLAAVDSYSVPISMVPEALSSKGSSTSWQLHRPDVIIGRPNGSPCLVPNSCNIQATDTRLGKFPEKGQGRNLGFVGKGTCLPSRFAVDDIESPTNDLTNTVDIVLPQVSNDLMNISIMGRLDDSLILSSVSSQLSRDISFMGFIFRHLPRYF</sequence>
<feature type="compositionally biased region" description="Basic and acidic residues" evidence="10">
    <location>
        <begin position="153"/>
        <end position="167"/>
    </location>
</feature>
<dbReference type="PANTHER" id="PTHR43874:SF19">
    <property type="entry name" value="RESPONSE REGULATOR 23-RELATED"/>
    <property type="match status" value="1"/>
</dbReference>
<dbReference type="InterPro" id="IPR045279">
    <property type="entry name" value="ARR-like"/>
</dbReference>
<dbReference type="Proteomes" id="UP001222027">
    <property type="component" value="Unassembled WGS sequence"/>
</dbReference>
<evidence type="ECO:0000259" key="12">
    <source>
        <dbReference type="PROSITE" id="PS51294"/>
    </source>
</evidence>
<dbReference type="PROSITE" id="PS51294">
    <property type="entry name" value="HTH_MYB"/>
    <property type="match status" value="1"/>
</dbReference>
<dbReference type="SUPFAM" id="SSF52172">
    <property type="entry name" value="CheY-like"/>
    <property type="match status" value="1"/>
</dbReference>
<feature type="domain" description="Response regulatory" evidence="11">
    <location>
        <begin position="26"/>
        <end position="141"/>
    </location>
</feature>
<dbReference type="InterPro" id="IPR001789">
    <property type="entry name" value="Sig_transdc_resp-reg_receiver"/>
</dbReference>
<keyword evidence="5" id="KW-0238">DNA-binding</keyword>
<dbReference type="InterPro" id="IPR001005">
    <property type="entry name" value="SANT/Myb"/>
</dbReference>
<evidence type="ECO:0000256" key="4">
    <source>
        <dbReference type="ARBA" id="ARBA00023015"/>
    </source>
</evidence>
<proteinExistence type="predicted"/>
<dbReference type="Gene3D" id="3.40.50.2300">
    <property type="match status" value="1"/>
</dbReference>
<evidence type="ECO:0000256" key="1">
    <source>
        <dbReference type="ARBA" id="ARBA00004123"/>
    </source>
</evidence>
<evidence type="ECO:0000256" key="6">
    <source>
        <dbReference type="ARBA" id="ARBA00023159"/>
    </source>
</evidence>
<dbReference type="GO" id="GO:0003677">
    <property type="term" value="F:DNA binding"/>
    <property type="evidence" value="ECO:0007669"/>
    <property type="project" value="UniProtKB-KW"/>
</dbReference>
<organism evidence="13 14">
    <name type="scientific">Ensete ventricosum</name>
    <name type="common">Abyssinian banana</name>
    <name type="synonym">Musa ensete</name>
    <dbReference type="NCBI Taxonomy" id="4639"/>
    <lineage>
        <taxon>Eukaryota</taxon>
        <taxon>Viridiplantae</taxon>
        <taxon>Streptophyta</taxon>
        <taxon>Embryophyta</taxon>
        <taxon>Tracheophyta</taxon>
        <taxon>Spermatophyta</taxon>
        <taxon>Magnoliopsida</taxon>
        <taxon>Liliopsida</taxon>
        <taxon>Zingiberales</taxon>
        <taxon>Musaceae</taxon>
        <taxon>Ensete</taxon>
    </lineage>
</organism>
<dbReference type="InterPro" id="IPR006447">
    <property type="entry name" value="Myb_dom_plants"/>
</dbReference>
<dbReference type="EMBL" id="JAQQAF010000004">
    <property type="protein sequence ID" value="KAJ8492153.1"/>
    <property type="molecule type" value="Genomic_DNA"/>
</dbReference>
<name>A0AAV8R1Z7_ENSVE</name>
<dbReference type="GO" id="GO:0000160">
    <property type="term" value="P:phosphorelay signal transduction system"/>
    <property type="evidence" value="ECO:0007669"/>
    <property type="project" value="UniProtKB-KW"/>
</dbReference>
<dbReference type="SUPFAM" id="SSF46689">
    <property type="entry name" value="Homeodomain-like"/>
    <property type="match status" value="1"/>
</dbReference>
<feature type="modified residue" description="4-aspartylphosphate" evidence="9">
    <location>
        <position position="77"/>
    </location>
</feature>
<dbReference type="GO" id="GO:0005634">
    <property type="term" value="C:nucleus"/>
    <property type="evidence" value="ECO:0007669"/>
    <property type="project" value="UniProtKB-SubCell"/>
</dbReference>
<evidence type="ECO:0000256" key="3">
    <source>
        <dbReference type="ARBA" id="ARBA00023012"/>
    </source>
</evidence>
<dbReference type="Pfam" id="PF00072">
    <property type="entry name" value="Response_reg"/>
    <property type="match status" value="1"/>
</dbReference>
<evidence type="ECO:0000256" key="2">
    <source>
        <dbReference type="ARBA" id="ARBA00022553"/>
    </source>
</evidence>
<dbReference type="FunFam" id="1.10.10.60:FF:000007">
    <property type="entry name" value="Two-component response regulator"/>
    <property type="match status" value="1"/>
</dbReference>
<dbReference type="Gene3D" id="1.10.10.60">
    <property type="entry name" value="Homeodomain-like"/>
    <property type="match status" value="1"/>
</dbReference>
<evidence type="ECO:0000256" key="10">
    <source>
        <dbReference type="SAM" id="MobiDB-lite"/>
    </source>
</evidence>
<evidence type="ECO:0000313" key="14">
    <source>
        <dbReference type="Proteomes" id="UP001222027"/>
    </source>
</evidence>
<comment type="subcellular location">
    <subcellularLocation>
        <location evidence="1">Nucleus</location>
    </subcellularLocation>
</comment>
<reference evidence="13 14" key="1">
    <citation type="submission" date="2022-12" db="EMBL/GenBank/DDBJ databases">
        <title>Chromosome-scale assembly of the Ensete ventricosum genome.</title>
        <authorList>
            <person name="Dussert Y."/>
            <person name="Stocks J."/>
            <person name="Wendawek A."/>
            <person name="Woldeyes F."/>
            <person name="Nichols R.A."/>
            <person name="Borrell J.S."/>
        </authorList>
    </citation>
    <scope>NUCLEOTIDE SEQUENCE [LARGE SCALE GENOMIC DNA]</scope>
    <source>
        <strain evidence="14">cv. Maze</strain>
        <tissue evidence="13">Seeds</tissue>
    </source>
</reference>
<dbReference type="GO" id="GO:0009736">
    <property type="term" value="P:cytokinin-activated signaling pathway"/>
    <property type="evidence" value="ECO:0007669"/>
    <property type="project" value="InterPro"/>
</dbReference>
<evidence type="ECO:0000256" key="7">
    <source>
        <dbReference type="ARBA" id="ARBA00023163"/>
    </source>
</evidence>
<evidence type="ECO:0008006" key="15">
    <source>
        <dbReference type="Google" id="ProtNLM"/>
    </source>
</evidence>